<evidence type="ECO:0000313" key="2">
    <source>
        <dbReference type="Proteomes" id="UP000198287"/>
    </source>
</evidence>
<dbReference type="EMBL" id="LNIX01000005">
    <property type="protein sequence ID" value="OXA54499.1"/>
    <property type="molecule type" value="Genomic_DNA"/>
</dbReference>
<organism evidence="1 2">
    <name type="scientific">Folsomia candida</name>
    <name type="common">Springtail</name>
    <dbReference type="NCBI Taxonomy" id="158441"/>
    <lineage>
        <taxon>Eukaryota</taxon>
        <taxon>Metazoa</taxon>
        <taxon>Ecdysozoa</taxon>
        <taxon>Arthropoda</taxon>
        <taxon>Hexapoda</taxon>
        <taxon>Collembola</taxon>
        <taxon>Entomobryomorpha</taxon>
        <taxon>Isotomoidea</taxon>
        <taxon>Isotomidae</taxon>
        <taxon>Proisotominae</taxon>
        <taxon>Folsomia</taxon>
    </lineage>
</organism>
<reference evidence="1 2" key="1">
    <citation type="submission" date="2015-12" db="EMBL/GenBank/DDBJ databases">
        <title>The genome of Folsomia candida.</title>
        <authorList>
            <person name="Faddeeva A."/>
            <person name="Derks M.F."/>
            <person name="Anvar Y."/>
            <person name="Smit S."/>
            <person name="Van Straalen N."/>
            <person name="Roelofs D."/>
        </authorList>
    </citation>
    <scope>NUCLEOTIDE SEQUENCE [LARGE SCALE GENOMIC DNA]</scope>
    <source>
        <strain evidence="1 2">VU population</strain>
        <tissue evidence="1">Whole body</tissue>
    </source>
</reference>
<evidence type="ECO:0000313" key="1">
    <source>
        <dbReference type="EMBL" id="OXA54499.1"/>
    </source>
</evidence>
<comment type="caution">
    <text evidence="1">The sequence shown here is derived from an EMBL/GenBank/DDBJ whole genome shotgun (WGS) entry which is preliminary data.</text>
</comment>
<sequence length="707" mass="80273">MVQHINPIYRSRSSNTQCLLYVTVILDLDIFDQVRYASMWVQFPYPRMKFDAVGLPYHKFHPNFPSSTVVCFYPTEFHFHIFGRGYYLDPLQDYFATPTIYVVKLSKISVRQNESMFVPMETNFVFCAAQPAAVKVAAYFYEMRPLAGEDACLDHVLFRRRNCEVEILWGLSILRFLRQIKNSKQDVGMSLALEKVWQKNYSDVIQPLVPTNLAELLDDDKLGLVEVILIGNSSFTFVTCGSMRDGGLNFAGYLKPLKPSVWAAVLSISSLIAVLMTYQGLDSVPKRSWLSVLDAFIDVVAVSLETFPNYDNYVRDNSSRSSKWSWSGTFPPTRFSQLAPNKFRMIGPFLNTTTQTNDSGLAVPITFRKYRVGYGALDEEFHIRLELWKRRSGLDPTINSTVNGLFRYFICKSLIASGDMDMVRLSFPCSYDREKIEEILVTHSAWVEHLEEMYERNDFVGYLRILEVLDNTKIADEIATCRKSVLVLRTGHVTRKHLLDKILGPGGRSHKNRRPYMVSRDTLFSKRVYLKVTKSGWYGSLVKGKLAGIFEGGLYDFWENLINFVHTAVAETNAIKGEEHVAQRLESNIGTSFIILLIGLAIAGGVVGGECRREIVMLVTTVGRRLYEFVKACTIKRKLRRDTVKHMSVTFLTDAAHVAITGFKAADLESGHPIEAIKDKLTDVFDGKLVGTQAGFNDFNYFSLSPI</sequence>
<gene>
    <name evidence="1" type="ORF">Fcan01_11786</name>
</gene>
<dbReference type="Proteomes" id="UP000198287">
    <property type="component" value="Unassembled WGS sequence"/>
</dbReference>
<protein>
    <submittedName>
        <fullName evidence="1">Uncharacterized protein</fullName>
    </submittedName>
</protein>
<name>A0A226EAS5_FOLCA</name>
<accession>A0A226EAS5</accession>
<proteinExistence type="predicted"/>
<dbReference type="AlphaFoldDB" id="A0A226EAS5"/>
<keyword evidence="2" id="KW-1185">Reference proteome</keyword>